<evidence type="ECO:0000313" key="3">
    <source>
        <dbReference type="Proteomes" id="UP000439903"/>
    </source>
</evidence>
<gene>
    <name evidence="2" type="ORF">F8M41_024129</name>
</gene>
<dbReference type="EMBL" id="WTPW01000082">
    <property type="protein sequence ID" value="KAF0550644.1"/>
    <property type="molecule type" value="Genomic_DNA"/>
</dbReference>
<comment type="caution">
    <text evidence="2">The sequence shown here is derived from an EMBL/GenBank/DDBJ whole genome shotgun (WGS) entry which is preliminary data.</text>
</comment>
<protein>
    <submittedName>
        <fullName evidence="2">Uncharacterized protein</fullName>
    </submittedName>
</protein>
<keyword evidence="3" id="KW-1185">Reference proteome</keyword>
<dbReference type="Proteomes" id="UP000439903">
    <property type="component" value="Unassembled WGS sequence"/>
</dbReference>
<organism evidence="2 3">
    <name type="scientific">Gigaspora margarita</name>
    <dbReference type="NCBI Taxonomy" id="4874"/>
    <lineage>
        <taxon>Eukaryota</taxon>
        <taxon>Fungi</taxon>
        <taxon>Fungi incertae sedis</taxon>
        <taxon>Mucoromycota</taxon>
        <taxon>Glomeromycotina</taxon>
        <taxon>Glomeromycetes</taxon>
        <taxon>Diversisporales</taxon>
        <taxon>Gigasporaceae</taxon>
        <taxon>Gigaspora</taxon>
    </lineage>
</organism>
<reference evidence="2 3" key="1">
    <citation type="journal article" date="2019" name="Environ. Microbiol.">
        <title>At the nexus of three kingdoms: the genome of the mycorrhizal fungus Gigaspora margarita provides insights into plant, endobacterial and fungal interactions.</title>
        <authorList>
            <person name="Venice F."/>
            <person name="Ghignone S."/>
            <person name="Salvioli di Fossalunga A."/>
            <person name="Amselem J."/>
            <person name="Novero M."/>
            <person name="Xianan X."/>
            <person name="Sedzielewska Toro K."/>
            <person name="Morin E."/>
            <person name="Lipzen A."/>
            <person name="Grigoriev I.V."/>
            <person name="Henrissat B."/>
            <person name="Martin F.M."/>
            <person name="Bonfante P."/>
        </authorList>
    </citation>
    <scope>NUCLEOTIDE SEQUENCE [LARGE SCALE GENOMIC DNA]</scope>
    <source>
        <strain evidence="2 3">BEG34</strain>
    </source>
</reference>
<evidence type="ECO:0000313" key="2">
    <source>
        <dbReference type="EMBL" id="KAF0550644.1"/>
    </source>
</evidence>
<sequence length="94" mass="10628">MTVNESEINEDTSESEVEYTSECEVEDTSESEGEDNNENEVNDHLCEYSLDWCIILPENQVENENDNSCLPITITRLKAIGQCSVGTGHMLTYF</sequence>
<name>A0A8H4ETG9_GIGMA</name>
<dbReference type="AlphaFoldDB" id="A0A8H4ETG9"/>
<feature type="region of interest" description="Disordered" evidence="1">
    <location>
        <begin position="1"/>
        <end position="41"/>
    </location>
</feature>
<accession>A0A8H4ETG9</accession>
<feature type="compositionally biased region" description="Acidic residues" evidence="1">
    <location>
        <begin position="7"/>
        <end position="40"/>
    </location>
</feature>
<evidence type="ECO:0000256" key="1">
    <source>
        <dbReference type="SAM" id="MobiDB-lite"/>
    </source>
</evidence>
<proteinExistence type="predicted"/>